<protein>
    <submittedName>
        <fullName evidence="1">Uncharacterized protein</fullName>
    </submittedName>
</protein>
<reference evidence="1" key="1">
    <citation type="journal article" date="2020" name="mSystems">
        <title>Genome- and Community-Level Interaction Insights into Carbon Utilization and Element Cycling Functions of Hydrothermarchaeota in Hydrothermal Sediment.</title>
        <authorList>
            <person name="Zhou Z."/>
            <person name="Liu Y."/>
            <person name="Xu W."/>
            <person name="Pan J."/>
            <person name="Luo Z.H."/>
            <person name="Li M."/>
        </authorList>
    </citation>
    <scope>NUCLEOTIDE SEQUENCE [LARGE SCALE GENOMIC DNA]</scope>
    <source>
        <strain evidence="1">SpSt-1217</strain>
    </source>
</reference>
<proteinExistence type="predicted"/>
<dbReference type="EMBL" id="DSDK01000785">
    <property type="protein sequence ID" value="HDR52700.1"/>
    <property type="molecule type" value="Genomic_DNA"/>
</dbReference>
<accession>A0A831PLM2</accession>
<evidence type="ECO:0000313" key="1">
    <source>
        <dbReference type="EMBL" id="HDR52700.1"/>
    </source>
</evidence>
<dbReference type="Proteomes" id="UP000886047">
    <property type="component" value="Unassembled WGS sequence"/>
</dbReference>
<gene>
    <name evidence="1" type="ORF">ENN90_13960</name>
</gene>
<comment type="caution">
    <text evidence="1">The sequence shown here is derived from an EMBL/GenBank/DDBJ whole genome shotgun (WGS) entry which is preliminary data.</text>
</comment>
<sequence length="123" mass="14475">MSYYNLIPEGVFTITSATTKNTANYSTPVGHFSYNHIKPSLFFGYKLLKENDFVIKIAEPEKVILDFFHINKINEQEAIEEMRFNQIVAKEIISFEKLKKYQQIFNSKIIDNRIRMFTQIINA</sequence>
<name>A0A831PLM2_9BACT</name>
<dbReference type="AlphaFoldDB" id="A0A831PLM2"/>
<organism evidence="1">
    <name type="scientific">Mariniphaga anaerophila</name>
    <dbReference type="NCBI Taxonomy" id="1484053"/>
    <lineage>
        <taxon>Bacteria</taxon>
        <taxon>Pseudomonadati</taxon>
        <taxon>Bacteroidota</taxon>
        <taxon>Bacteroidia</taxon>
        <taxon>Marinilabiliales</taxon>
        <taxon>Prolixibacteraceae</taxon>
        <taxon>Mariniphaga</taxon>
    </lineage>
</organism>